<dbReference type="EMBL" id="KN825633">
    <property type="protein sequence ID" value="KIK82370.1"/>
    <property type="molecule type" value="Genomic_DNA"/>
</dbReference>
<reference evidence="1 2" key="1">
    <citation type="submission" date="2014-04" db="EMBL/GenBank/DDBJ databases">
        <authorList>
            <consortium name="DOE Joint Genome Institute"/>
            <person name="Kuo A."/>
            <person name="Kohler A."/>
            <person name="Jargeat P."/>
            <person name="Nagy L.G."/>
            <person name="Floudas D."/>
            <person name="Copeland A."/>
            <person name="Barry K.W."/>
            <person name="Cichocki N."/>
            <person name="Veneault-Fourrey C."/>
            <person name="LaButti K."/>
            <person name="Lindquist E.A."/>
            <person name="Lipzen A."/>
            <person name="Lundell T."/>
            <person name="Morin E."/>
            <person name="Murat C."/>
            <person name="Sun H."/>
            <person name="Tunlid A."/>
            <person name="Henrissat B."/>
            <person name="Grigoriev I.V."/>
            <person name="Hibbett D.S."/>
            <person name="Martin F."/>
            <person name="Nordberg H.P."/>
            <person name="Cantor M.N."/>
            <person name="Hua S.X."/>
        </authorList>
    </citation>
    <scope>NUCLEOTIDE SEQUENCE [LARGE SCALE GENOMIC DNA]</scope>
    <source>
        <strain evidence="1 2">Ve08.2h10</strain>
    </source>
</reference>
<gene>
    <name evidence="1" type="ORF">PAXRUDRAFT_108032</name>
</gene>
<evidence type="ECO:0000313" key="2">
    <source>
        <dbReference type="Proteomes" id="UP000054538"/>
    </source>
</evidence>
<dbReference type="AlphaFoldDB" id="A0A0D0DRK4"/>
<protein>
    <recommendedName>
        <fullName evidence="3">Helicase C-terminal domain-containing protein</fullName>
    </recommendedName>
</protein>
<accession>A0A0D0DRK4</accession>
<evidence type="ECO:0000313" key="1">
    <source>
        <dbReference type="EMBL" id="KIK82370.1"/>
    </source>
</evidence>
<dbReference type="InParanoid" id="A0A0D0DRK4"/>
<proteinExistence type="predicted"/>
<dbReference type="SUPFAM" id="SSF52540">
    <property type="entry name" value="P-loop containing nucleoside triphosphate hydrolases"/>
    <property type="match status" value="1"/>
</dbReference>
<organism evidence="1 2">
    <name type="scientific">Paxillus rubicundulus Ve08.2h10</name>
    <dbReference type="NCBI Taxonomy" id="930991"/>
    <lineage>
        <taxon>Eukaryota</taxon>
        <taxon>Fungi</taxon>
        <taxon>Dikarya</taxon>
        <taxon>Basidiomycota</taxon>
        <taxon>Agaricomycotina</taxon>
        <taxon>Agaricomycetes</taxon>
        <taxon>Agaricomycetidae</taxon>
        <taxon>Boletales</taxon>
        <taxon>Paxilineae</taxon>
        <taxon>Paxillaceae</taxon>
        <taxon>Paxillus</taxon>
    </lineage>
</organism>
<keyword evidence="2" id="KW-1185">Reference proteome</keyword>
<feature type="non-terminal residue" evidence="1">
    <location>
        <position position="113"/>
    </location>
</feature>
<dbReference type="Proteomes" id="UP000054538">
    <property type="component" value="Unassembled WGS sequence"/>
</dbReference>
<evidence type="ECO:0008006" key="3">
    <source>
        <dbReference type="Google" id="ProtNLM"/>
    </source>
</evidence>
<dbReference type="OrthoDB" id="10261556at2759"/>
<name>A0A0D0DRK4_9AGAM</name>
<dbReference type="Gene3D" id="3.40.50.300">
    <property type="entry name" value="P-loop containing nucleotide triphosphate hydrolases"/>
    <property type="match status" value="1"/>
</dbReference>
<reference evidence="2" key="2">
    <citation type="submission" date="2015-01" db="EMBL/GenBank/DDBJ databases">
        <title>Evolutionary Origins and Diversification of the Mycorrhizal Mutualists.</title>
        <authorList>
            <consortium name="DOE Joint Genome Institute"/>
            <consortium name="Mycorrhizal Genomics Consortium"/>
            <person name="Kohler A."/>
            <person name="Kuo A."/>
            <person name="Nagy L.G."/>
            <person name="Floudas D."/>
            <person name="Copeland A."/>
            <person name="Barry K.W."/>
            <person name="Cichocki N."/>
            <person name="Veneault-Fourrey C."/>
            <person name="LaButti K."/>
            <person name="Lindquist E.A."/>
            <person name="Lipzen A."/>
            <person name="Lundell T."/>
            <person name="Morin E."/>
            <person name="Murat C."/>
            <person name="Riley R."/>
            <person name="Ohm R."/>
            <person name="Sun H."/>
            <person name="Tunlid A."/>
            <person name="Henrissat B."/>
            <person name="Grigoriev I.V."/>
            <person name="Hibbett D.S."/>
            <person name="Martin F."/>
        </authorList>
    </citation>
    <scope>NUCLEOTIDE SEQUENCE [LARGE SCALE GENOMIC DNA]</scope>
    <source>
        <strain evidence="2">Ve08.2h10</strain>
    </source>
</reference>
<sequence>YLHSRLPLEMQDLIKWFNADMTTIYKEAELTHLISGERRGFVTTESFGMGMDVSDIELIIQWCATCKLATLWQQFGHAVQNKELTRTVILFAEKDFFDDEQEAKNTRKRPQKS</sequence>
<feature type="non-terminal residue" evidence="1">
    <location>
        <position position="1"/>
    </location>
</feature>
<dbReference type="InterPro" id="IPR027417">
    <property type="entry name" value="P-loop_NTPase"/>
</dbReference>
<dbReference type="HOGENOM" id="CLU_001103_19_3_1"/>